<evidence type="ECO:0000313" key="2">
    <source>
        <dbReference type="Proteomes" id="UP001642484"/>
    </source>
</evidence>
<gene>
    <name evidence="1" type="ORF">CCMP2556_LOCUS6675</name>
</gene>
<accession>A0ABP0IKT3</accession>
<dbReference type="Proteomes" id="UP001642484">
    <property type="component" value="Unassembled WGS sequence"/>
</dbReference>
<dbReference type="Gene3D" id="3.40.1280.10">
    <property type="match status" value="1"/>
</dbReference>
<sequence>MVPRMAFHAGGMFRGVHARMYIAGCAGSRCTVRRFCGPPKLPRRKMSEKGQVNLSKGVVGPERIFFLPCPRIPSEPAALFHQDLSVMVANLGFLFRCIVASLMTSRRVRCNTRFVAILGDSRRAEGEGAVSPTSPLQLEIVGDEVQMMYAEEVWVAATFRKALQRFSDPVLGSKRAKSARTAGWRFSRHSVADALEDFAYTEPSATLLLNDVAKESAEDALQDLHSKNSSISRLILCSGLEENLPPDLLERLPTRQVKLGGPLSSSQRLVVMNYLIDRTWSCALHRPGREKCVSLP</sequence>
<organism evidence="1 2">
    <name type="scientific">Durusdinium trenchii</name>
    <dbReference type="NCBI Taxonomy" id="1381693"/>
    <lineage>
        <taxon>Eukaryota</taxon>
        <taxon>Sar</taxon>
        <taxon>Alveolata</taxon>
        <taxon>Dinophyceae</taxon>
        <taxon>Suessiales</taxon>
        <taxon>Symbiodiniaceae</taxon>
        <taxon>Durusdinium</taxon>
    </lineage>
</organism>
<proteinExistence type="predicted"/>
<protein>
    <submittedName>
        <fullName evidence="1">Uncharacterized protein</fullName>
    </submittedName>
</protein>
<evidence type="ECO:0000313" key="1">
    <source>
        <dbReference type="EMBL" id="CAK9001958.1"/>
    </source>
</evidence>
<name>A0ABP0IKT3_9DINO</name>
<dbReference type="InterPro" id="IPR029026">
    <property type="entry name" value="tRNA_m1G_MTases_N"/>
</dbReference>
<reference evidence="1 2" key="1">
    <citation type="submission" date="2024-02" db="EMBL/GenBank/DDBJ databases">
        <authorList>
            <person name="Chen Y."/>
            <person name="Shah S."/>
            <person name="Dougan E. K."/>
            <person name="Thang M."/>
            <person name="Chan C."/>
        </authorList>
    </citation>
    <scope>NUCLEOTIDE SEQUENCE [LARGE SCALE GENOMIC DNA]</scope>
</reference>
<comment type="caution">
    <text evidence="1">The sequence shown here is derived from an EMBL/GenBank/DDBJ whole genome shotgun (WGS) entry which is preliminary data.</text>
</comment>
<keyword evidence="2" id="KW-1185">Reference proteome</keyword>
<dbReference type="EMBL" id="CAXAMN010002903">
    <property type="protein sequence ID" value="CAK9001958.1"/>
    <property type="molecule type" value="Genomic_DNA"/>
</dbReference>